<dbReference type="EMBL" id="CP001928">
    <property type="protein sequence ID" value="ADI38020.1"/>
    <property type="molecule type" value="Genomic_DNA"/>
</dbReference>
<dbReference type="InterPro" id="IPR051783">
    <property type="entry name" value="NAD(P)-dependent_oxidoreduct"/>
</dbReference>
<evidence type="ECO:0000313" key="3">
    <source>
        <dbReference type="Proteomes" id="UP000001505"/>
    </source>
</evidence>
<dbReference type="InterPro" id="IPR036291">
    <property type="entry name" value="NAD(P)-bd_dom_sf"/>
</dbReference>
<gene>
    <name evidence="2" type="ordered locus">wcw_0652</name>
</gene>
<dbReference type="Proteomes" id="UP000001505">
    <property type="component" value="Chromosome"/>
</dbReference>
<dbReference type="PANTHER" id="PTHR48079">
    <property type="entry name" value="PROTEIN YEEZ"/>
    <property type="match status" value="1"/>
</dbReference>
<dbReference type="OrthoDB" id="9808276at2"/>
<accession>D6YV59</accession>
<name>D6YV59_WADCW</name>
<dbReference type="Gene3D" id="3.40.50.720">
    <property type="entry name" value="NAD(P)-binding Rossmann-like Domain"/>
    <property type="match status" value="1"/>
</dbReference>
<sequence length="260" mass="28693">MNGIIFGAGYVGCACIKEWPNKQDSLIATTTKEEKVAELRKLTPRVEVVKGSDRKKVAELIKEADFAIICAAPNHWNQYTETYLETAEGITQALSDRSRSFYLLYTSSTSVCGNHNGATIDESSPLLADSENGKILIATENCYLRAASPMVSICILRLGGIYGPGRKIIDRARRFSGKTMTGRDSPTNHSSLPLITKGIIWSVHHRLTGIYHLVEDAHPTKNELYGNLLETLKLPPPVWEQPHTGGAAVSNRKFFKTGFQ</sequence>
<protein>
    <submittedName>
        <fullName evidence="2">Putative nucleoside-diphosphate-sugar epimerase</fullName>
    </submittedName>
</protein>
<organism evidence="2 3">
    <name type="scientific">Waddlia chondrophila (strain ATCC VR-1470 / WSU 86-1044)</name>
    <dbReference type="NCBI Taxonomy" id="716544"/>
    <lineage>
        <taxon>Bacteria</taxon>
        <taxon>Pseudomonadati</taxon>
        <taxon>Chlamydiota</taxon>
        <taxon>Chlamydiia</taxon>
        <taxon>Parachlamydiales</taxon>
        <taxon>Waddliaceae</taxon>
        <taxon>Waddlia</taxon>
    </lineage>
</organism>
<evidence type="ECO:0000259" key="1">
    <source>
        <dbReference type="Pfam" id="PF01370"/>
    </source>
</evidence>
<dbReference type="STRING" id="716544.wcw_0652"/>
<dbReference type="RefSeq" id="WP_013181741.1">
    <property type="nucleotide sequence ID" value="NC_014225.1"/>
</dbReference>
<dbReference type="eggNOG" id="COG0451">
    <property type="taxonomic scope" value="Bacteria"/>
</dbReference>
<reference evidence="2 3" key="1">
    <citation type="journal article" date="2010" name="PLoS ONE">
        <title>The Waddlia genome: a window into chlamydial biology.</title>
        <authorList>
            <person name="Bertelli C."/>
            <person name="Collyn F."/>
            <person name="Croxatto A."/>
            <person name="Ruckert C."/>
            <person name="Polkinghorne A."/>
            <person name="Kebbi-Beghdadi C."/>
            <person name="Goesmann A."/>
            <person name="Vaughan L."/>
            <person name="Greub G."/>
        </authorList>
    </citation>
    <scope>NUCLEOTIDE SEQUENCE [LARGE SCALE GENOMIC DNA]</scope>
    <source>
        <strain evidence="3">ATCC VR-1470 / WSU 86-1044</strain>
    </source>
</reference>
<proteinExistence type="predicted"/>
<dbReference type="PANTHER" id="PTHR48079:SF6">
    <property type="entry name" value="NAD(P)-BINDING DOMAIN-CONTAINING PROTEIN-RELATED"/>
    <property type="match status" value="1"/>
</dbReference>
<keyword evidence="3" id="KW-1185">Reference proteome</keyword>
<dbReference type="AlphaFoldDB" id="D6YV59"/>
<dbReference type="GO" id="GO:0005737">
    <property type="term" value="C:cytoplasm"/>
    <property type="evidence" value="ECO:0007669"/>
    <property type="project" value="TreeGrafter"/>
</dbReference>
<evidence type="ECO:0000313" key="2">
    <source>
        <dbReference type="EMBL" id="ADI38020.1"/>
    </source>
</evidence>
<dbReference type="Pfam" id="PF01370">
    <property type="entry name" value="Epimerase"/>
    <property type="match status" value="1"/>
</dbReference>
<feature type="domain" description="NAD-dependent epimerase/dehydratase" evidence="1">
    <location>
        <begin position="7"/>
        <end position="166"/>
    </location>
</feature>
<dbReference type="SUPFAM" id="SSF51735">
    <property type="entry name" value="NAD(P)-binding Rossmann-fold domains"/>
    <property type="match status" value="1"/>
</dbReference>
<dbReference type="HOGENOM" id="CLU_007383_11_0_0"/>
<dbReference type="InterPro" id="IPR001509">
    <property type="entry name" value="Epimerase_deHydtase"/>
</dbReference>
<dbReference type="KEGG" id="wch:wcw_0652"/>
<dbReference type="GO" id="GO:0004029">
    <property type="term" value="F:aldehyde dehydrogenase (NAD+) activity"/>
    <property type="evidence" value="ECO:0007669"/>
    <property type="project" value="TreeGrafter"/>
</dbReference>